<dbReference type="OrthoDB" id="7937304at2"/>
<dbReference type="EMBL" id="LT840185">
    <property type="protein sequence ID" value="SMF73916.1"/>
    <property type="molecule type" value="Genomic_DNA"/>
</dbReference>
<sequence>MDRRTFAKSAAAIAGLSLTRPALAAVAESNADEALQALLSRQFDEYLALSPEAASANASTRHPSARRQLDDRSSGAKQRDAAAARRWKSELSRIDRDALSPALRRDYDIAAFTYDRYADLLGRYGFVDTNLRPNPYVVNQMAGSYYWLPERFARARMGSQADADAYLARLAAFGTAVDQETERLRADAAIGVIPPDFILARTIAQLRDLRAAQPEQSSMQREPLAAAQRNGLQLDAAAAARIVAQSLNPALDRQIAALTTLQSRAKHDAGVWAQPDGEAWYRSALHANATIAMPPDEMHELGLEQVRAIGAEIDRMLRAQGMTKGSLRERLNALDIDPRFAQPNDDAGRERVLAYARDHLAKIRPLLPKAFRTLPATEIEVRRVPEAIEAGAPGAYYNPPPADGSRPGTISINLKNTGEWPLWRLTTLVHHEGVPGHHLQGSIFRAVAKDQPDYRNFARFSAYSEGWALYGERVADEIGVYEGDPFGRVGYLQSALWRACRIVVDTGLHAKRWGREQAIAWMVENAGEQVESTTREIDRYCVLPGQACAFKLGEARIHAARERARQRLGPAFDIGAFHDLILLAGAMPMPVLEELVDGWKGGSSAA</sequence>
<protein>
    <submittedName>
        <fullName evidence="3">Uncharacterized conserved protein, DUF885 familyt</fullName>
    </submittedName>
</protein>
<dbReference type="AlphaFoldDB" id="A0A1X7GSL3"/>
<dbReference type="Pfam" id="PF05960">
    <property type="entry name" value="DUF885"/>
    <property type="match status" value="1"/>
</dbReference>
<evidence type="ECO:0000256" key="1">
    <source>
        <dbReference type="SAM" id="MobiDB-lite"/>
    </source>
</evidence>
<feature type="chain" id="PRO_5013050002" evidence="2">
    <location>
        <begin position="25"/>
        <end position="606"/>
    </location>
</feature>
<keyword evidence="2" id="KW-0732">Signal</keyword>
<evidence type="ECO:0000313" key="3">
    <source>
        <dbReference type="EMBL" id="SMF73916.1"/>
    </source>
</evidence>
<dbReference type="PANTHER" id="PTHR33361:SF2">
    <property type="entry name" value="DUF885 DOMAIN-CONTAINING PROTEIN"/>
    <property type="match status" value="1"/>
</dbReference>
<proteinExistence type="predicted"/>
<dbReference type="InterPro" id="IPR010281">
    <property type="entry name" value="DUF885"/>
</dbReference>
<reference evidence="4" key="1">
    <citation type="submission" date="2017-04" db="EMBL/GenBank/DDBJ databases">
        <authorList>
            <person name="Varghese N."/>
            <person name="Submissions S."/>
        </authorList>
    </citation>
    <scope>NUCLEOTIDE SEQUENCE [LARGE SCALE GENOMIC DNA]</scope>
    <source>
        <strain evidence="4">Dd16</strain>
    </source>
</reference>
<dbReference type="PANTHER" id="PTHR33361">
    <property type="entry name" value="GLR0591 PROTEIN"/>
    <property type="match status" value="1"/>
</dbReference>
<dbReference type="STRING" id="941907.SAMN06295910_2189"/>
<dbReference type="Proteomes" id="UP000192934">
    <property type="component" value="Chromosome I"/>
</dbReference>
<feature type="region of interest" description="Disordered" evidence="1">
    <location>
        <begin position="54"/>
        <end position="84"/>
    </location>
</feature>
<evidence type="ECO:0000313" key="4">
    <source>
        <dbReference type="Proteomes" id="UP000192934"/>
    </source>
</evidence>
<keyword evidence="4" id="KW-1185">Reference proteome</keyword>
<name>A0A1X7GSL3_9SPHN</name>
<organism evidence="3 4">
    <name type="scientific">Allosphingosinicella indica</name>
    <dbReference type="NCBI Taxonomy" id="941907"/>
    <lineage>
        <taxon>Bacteria</taxon>
        <taxon>Pseudomonadati</taxon>
        <taxon>Pseudomonadota</taxon>
        <taxon>Alphaproteobacteria</taxon>
        <taxon>Sphingomonadales</taxon>
        <taxon>Sphingomonadaceae</taxon>
        <taxon>Allosphingosinicella</taxon>
    </lineage>
</organism>
<evidence type="ECO:0000256" key="2">
    <source>
        <dbReference type="SAM" id="SignalP"/>
    </source>
</evidence>
<accession>A0A1X7GSL3</accession>
<feature type="signal peptide" evidence="2">
    <location>
        <begin position="1"/>
        <end position="24"/>
    </location>
</feature>
<dbReference type="RefSeq" id="WP_085218801.1">
    <property type="nucleotide sequence ID" value="NZ_LT840185.1"/>
</dbReference>
<gene>
    <name evidence="3" type="ORF">SAMN06295910_2189</name>
</gene>
<feature type="compositionally biased region" description="Basic and acidic residues" evidence="1">
    <location>
        <begin position="67"/>
        <end position="84"/>
    </location>
</feature>